<sequence length="159" mass="17762">MICPDDDRPRLLLDVMLGKLATYLRMCGYDAAYALDRGVEDDDAVLDLAASESRVLLTRDRQLASRATESVLLAERDVEDQLRELHSGGFTLSLENGPKFCGRCNGRVDPVGDTGAVDADEPPPDYVPADTPLWQCRECGQYFWRGSHWDDVEARLNEL</sequence>
<dbReference type="PANTHER" id="PTHR39081:SF1">
    <property type="entry name" value="MUT7-C RNASE DOMAIN-CONTAINING PROTEIN"/>
    <property type="match status" value="1"/>
</dbReference>
<feature type="domain" description="Mut7-C RNAse" evidence="1">
    <location>
        <begin position="9"/>
        <end position="155"/>
    </location>
</feature>
<name>A0A1H8PJT8_9EURY</name>
<dbReference type="EMBL" id="FODV01000002">
    <property type="protein sequence ID" value="SEO41958.1"/>
    <property type="molecule type" value="Genomic_DNA"/>
</dbReference>
<keyword evidence="3" id="KW-1185">Reference proteome</keyword>
<gene>
    <name evidence="2" type="ORF">SAMN04487948_102337</name>
</gene>
<dbReference type="Pfam" id="PF01927">
    <property type="entry name" value="Mut7-C"/>
    <property type="match status" value="1"/>
</dbReference>
<dbReference type="PANTHER" id="PTHR39081">
    <property type="entry name" value="MUT7-C DOMAIN-CONTAINING PROTEIN"/>
    <property type="match status" value="1"/>
</dbReference>
<organism evidence="2 3">
    <name type="scientific">Halogranum amylolyticum</name>
    <dbReference type="NCBI Taxonomy" id="660520"/>
    <lineage>
        <taxon>Archaea</taxon>
        <taxon>Methanobacteriati</taxon>
        <taxon>Methanobacteriota</taxon>
        <taxon>Stenosarchaea group</taxon>
        <taxon>Halobacteria</taxon>
        <taxon>Halobacteriales</taxon>
        <taxon>Haloferacaceae</taxon>
    </lineage>
</organism>
<reference evidence="3" key="1">
    <citation type="submission" date="2016-10" db="EMBL/GenBank/DDBJ databases">
        <authorList>
            <person name="Varghese N."/>
            <person name="Submissions S."/>
        </authorList>
    </citation>
    <scope>NUCLEOTIDE SEQUENCE [LARGE SCALE GENOMIC DNA]</scope>
    <source>
        <strain evidence="3">CGMCC 1.10121</strain>
    </source>
</reference>
<dbReference type="AlphaFoldDB" id="A0A1H8PJT8"/>
<evidence type="ECO:0000313" key="2">
    <source>
        <dbReference type="EMBL" id="SEO41958.1"/>
    </source>
</evidence>
<accession>A0A1H8PJT8</accession>
<dbReference type="Proteomes" id="UP000199126">
    <property type="component" value="Unassembled WGS sequence"/>
</dbReference>
<evidence type="ECO:0000313" key="3">
    <source>
        <dbReference type="Proteomes" id="UP000199126"/>
    </source>
</evidence>
<dbReference type="OrthoDB" id="1266at2157"/>
<evidence type="ECO:0000259" key="1">
    <source>
        <dbReference type="Pfam" id="PF01927"/>
    </source>
</evidence>
<protein>
    <recommendedName>
        <fullName evidence="1">Mut7-C RNAse domain-containing protein</fullName>
    </recommendedName>
</protein>
<proteinExistence type="predicted"/>
<dbReference type="InterPro" id="IPR002782">
    <property type="entry name" value="Mut7-C_RNAse_dom"/>
</dbReference>
<dbReference type="RefSeq" id="WP_089821567.1">
    <property type="nucleotide sequence ID" value="NZ_FODV01000002.1"/>
</dbReference>